<dbReference type="PANTHER" id="PTHR24353:SF118">
    <property type="entry name" value="PROTEIN KINASE CGMP-DEPENDENT 3"/>
    <property type="match status" value="1"/>
</dbReference>
<reference evidence="7 8" key="1">
    <citation type="submission" date="2021-06" db="EMBL/GenBank/DDBJ databases">
        <authorList>
            <person name="Palmer J.M."/>
        </authorList>
    </citation>
    <scope>NUCLEOTIDE SEQUENCE [LARGE SCALE GENOMIC DNA]</scope>
    <source>
        <strain evidence="7 8">XC_2019</strain>
        <tissue evidence="7">Muscle</tissue>
    </source>
</reference>
<feature type="domain" description="Cyclic nucleotide-binding" evidence="6">
    <location>
        <begin position="45"/>
        <end position="74"/>
    </location>
</feature>
<evidence type="ECO:0000256" key="1">
    <source>
        <dbReference type="ARBA" id="ARBA00022527"/>
    </source>
</evidence>
<dbReference type="EMBL" id="JAHRIN010068374">
    <property type="protein sequence ID" value="MEQ2215483.1"/>
    <property type="molecule type" value="Genomic_DNA"/>
</dbReference>
<dbReference type="Proteomes" id="UP001434883">
    <property type="component" value="Unassembled WGS sequence"/>
</dbReference>
<evidence type="ECO:0000313" key="8">
    <source>
        <dbReference type="Proteomes" id="UP001434883"/>
    </source>
</evidence>
<protein>
    <recommendedName>
        <fullName evidence="6">Cyclic nucleotide-binding domain-containing protein</fullName>
    </recommendedName>
</protein>
<keyword evidence="3" id="KW-0547">Nucleotide-binding</keyword>
<dbReference type="PANTHER" id="PTHR24353">
    <property type="entry name" value="CYCLIC NUCLEOTIDE-DEPENDENT PROTEIN KINASE"/>
    <property type="match status" value="1"/>
</dbReference>
<evidence type="ECO:0000256" key="4">
    <source>
        <dbReference type="ARBA" id="ARBA00022777"/>
    </source>
</evidence>
<evidence type="ECO:0000256" key="3">
    <source>
        <dbReference type="ARBA" id="ARBA00022741"/>
    </source>
</evidence>
<keyword evidence="8" id="KW-1185">Reference proteome</keyword>
<dbReference type="InterPro" id="IPR000595">
    <property type="entry name" value="cNMP-bd_dom"/>
</dbReference>
<accession>A0ABV0S6Z6</accession>
<name>A0ABV0S6Z6_9TELE</name>
<keyword evidence="5" id="KW-0067">ATP-binding</keyword>
<keyword evidence="4" id="KW-0418">Kinase</keyword>
<evidence type="ECO:0000256" key="2">
    <source>
        <dbReference type="ARBA" id="ARBA00022679"/>
    </source>
</evidence>
<organism evidence="7 8">
    <name type="scientific">Xenoophorus captivus</name>
    <dbReference type="NCBI Taxonomy" id="1517983"/>
    <lineage>
        <taxon>Eukaryota</taxon>
        <taxon>Metazoa</taxon>
        <taxon>Chordata</taxon>
        <taxon>Craniata</taxon>
        <taxon>Vertebrata</taxon>
        <taxon>Euteleostomi</taxon>
        <taxon>Actinopterygii</taxon>
        <taxon>Neopterygii</taxon>
        <taxon>Teleostei</taxon>
        <taxon>Neoteleostei</taxon>
        <taxon>Acanthomorphata</taxon>
        <taxon>Ovalentaria</taxon>
        <taxon>Atherinomorphae</taxon>
        <taxon>Cyprinodontiformes</taxon>
        <taxon>Goodeidae</taxon>
        <taxon>Xenoophorus</taxon>
    </lineage>
</organism>
<evidence type="ECO:0000313" key="7">
    <source>
        <dbReference type="EMBL" id="MEQ2215483.1"/>
    </source>
</evidence>
<gene>
    <name evidence="7" type="ORF">XENOCAPTIV_001619</name>
</gene>
<evidence type="ECO:0000259" key="6">
    <source>
        <dbReference type="PROSITE" id="PS50042"/>
    </source>
</evidence>
<dbReference type="Gene3D" id="3.30.200.20">
    <property type="entry name" value="Phosphorylase Kinase, domain 1"/>
    <property type="match status" value="1"/>
</dbReference>
<sequence length="146" mass="16745">MEFPSRDANEAEPQFRTSRAAVIAPEPIPETLEISCNKVKKSERSVLVTKNVNGHQKQIRRMGKGEHFGEQALIRFLLTILVFNFQLQSDAGGQGSRKLKMTTVNHGKYYAMKRVSKKQIVAKRQEEHMLFEKKILKAIQCDFIVK</sequence>
<keyword evidence="2" id="KW-0808">Transferase</keyword>
<dbReference type="PROSITE" id="PS50042">
    <property type="entry name" value="CNMP_BINDING_3"/>
    <property type="match status" value="1"/>
</dbReference>
<proteinExistence type="predicted"/>
<comment type="caution">
    <text evidence="7">The sequence shown here is derived from an EMBL/GenBank/DDBJ whole genome shotgun (WGS) entry which is preliminary data.</text>
</comment>
<evidence type="ECO:0000256" key="5">
    <source>
        <dbReference type="ARBA" id="ARBA00022840"/>
    </source>
</evidence>
<keyword evidence="1" id="KW-0723">Serine/threonine-protein kinase</keyword>